<protein>
    <recommendedName>
        <fullName evidence="1">Polymerase/histidinol phosphatase N-terminal domain-containing protein</fullName>
    </recommendedName>
</protein>
<organism evidence="2 3">
    <name type="scientific">Massilimicrobiota timonensis</name>
    <dbReference type="NCBI Taxonomy" id="1776392"/>
    <lineage>
        <taxon>Bacteria</taxon>
        <taxon>Bacillati</taxon>
        <taxon>Bacillota</taxon>
        <taxon>Erysipelotrichia</taxon>
        <taxon>Erysipelotrichales</taxon>
        <taxon>Erysipelotrichaceae</taxon>
        <taxon>Massilimicrobiota</taxon>
    </lineage>
</organism>
<gene>
    <name evidence="2" type="ORF">B5E75_01510</name>
</gene>
<evidence type="ECO:0000259" key="1">
    <source>
        <dbReference type="SMART" id="SM00481"/>
    </source>
</evidence>
<dbReference type="GO" id="GO:0004534">
    <property type="term" value="F:5'-3' RNA exonuclease activity"/>
    <property type="evidence" value="ECO:0007669"/>
    <property type="project" value="TreeGrafter"/>
</dbReference>
<dbReference type="EMBL" id="NFLJ01000003">
    <property type="protein sequence ID" value="OUQ36230.1"/>
    <property type="molecule type" value="Genomic_DNA"/>
</dbReference>
<dbReference type="PANTHER" id="PTHR42924:SF3">
    <property type="entry name" value="POLYMERASE_HISTIDINOL PHOSPHATASE N-TERMINAL DOMAIN-CONTAINING PROTEIN"/>
    <property type="match status" value="1"/>
</dbReference>
<dbReference type="Gene3D" id="3.20.20.140">
    <property type="entry name" value="Metal-dependent hydrolases"/>
    <property type="match status" value="1"/>
</dbReference>
<dbReference type="InterPro" id="IPR003141">
    <property type="entry name" value="Pol/His_phosphatase_N"/>
</dbReference>
<dbReference type="PANTHER" id="PTHR42924">
    <property type="entry name" value="EXONUCLEASE"/>
    <property type="match status" value="1"/>
</dbReference>
<reference evidence="2 3" key="1">
    <citation type="journal article" date="2018" name="BMC Genomics">
        <title>Whole genome sequencing and function prediction of 133 gut anaerobes isolated from chicken caecum in pure cultures.</title>
        <authorList>
            <person name="Medvecky M."/>
            <person name="Cejkova D."/>
            <person name="Polansky O."/>
            <person name="Karasova D."/>
            <person name="Kubasova T."/>
            <person name="Cizek A."/>
            <person name="Rychlik I."/>
        </authorList>
    </citation>
    <scope>NUCLEOTIDE SEQUENCE [LARGE SCALE GENOMIC DNA]</scope>
    <source>
        <strain evidence="2 3">An13</strain>
    </source>
</reference>
<accession>A0A1Y4T3L2</accession>
<dbReference type="InterPro" id="IPR004013">
    <property type="entry name" value="PHP_dom"/>
</dbReference>
<feature type="domain" description="Polymerase/histidinol phosphatase N-terminal" evidence="1">
    <location>
        <begin position="4"/>
        <end position="70"/>
    </location>
</feature>
<dbReference type="OrthoDB" id="9804333at2"/>
<sequence length="297" mass="34190">MGFIDLHIHSCCSDGVLTPFEIVDQAMENHVDMISITDHDCIDAYTLSFLEYARKNDISVVYGVEISTHYQGTGFHVLGYQFDIHNSKLNEKLYTLKNARHIYLKEVSKKLEELGYIVYVDELSQFKIVTKAHIASHIVQNKENEKLLLHDFGYIPQRGEFIETLMNEGCPAYVKKESITPMEASQLIKEAGGIVVLAHPVCYEHEDHINVESITHLVKEMNADGIEAIYMYIDQKNNKINDIEKWKNFALKNHLLYTMGSDFHMDDGIHPQIGLINEQVYIQNNDIQWLKKKMIGV</sequence>
<dbReference type="Proteomes" id="UP000195305">
    <property type="component" value="Unassembled WGS sequence"/>
</dbReference>
<dbReference type="CDD" id="cd07438">
    <property type="entry name" value="PHP_HisPPase_AMP"/>
    <property type="match status" value="1"/>
</dbReference>
<dbReference type="Gene3D" id="1.10.150.650">
    <property type="match status" value="1"/>
</dbReference>
<dbReference type="SUPFAM" id="SSF89550">
    <property type="entry name" value="PHP domain-like"/>
    <property type="match status" value="1"/>
</dbReference>
<name>A0A1Y4T3L2_9FIRM</name>
<keyword evidence="3" id="KW-1185">Reference proteome</keyword>
<evidence type="ECO:0000313" key="3">
    <source>
        <dbReference type="Proteomes" id="UP000195305"/>
    </source>
</evidence>
<evidence type="ECO:0000313" key="2">
    <source>
        <dbReference type="EMBL" id="OUQ36230.1"/>
    </source>
</evidence>
<dbReference type="Pfam" id="PF02811">
    <property type="entry name" value="PHP"/>
    <property type="match status" value="1"/>
</dbReference>
<dbReference type="InterPro" id="IPR016195">
    <property type="entry name" value="Pol/histidinol_Pase-like"/>
</dbReference>
<dbReference type="AlphaFoldDB" id="A0A1Y4T3L2"/>
<dbReference type="GO" id="GO:0035312">
    <property type="term" value="F:5'-3' DNA exonuclease activity"/>
    <property type="evidence" value="ECO:0007669"/>
    <property type="project" value="TreeGrafter"/>
</dbReference>
<dbReference type="RefSeq" id="WP_087357038.1">
    <property type="nucleotide sequence ID" value="NZ_NFLJ01000003.1"/>
</dbReference>
<dbReference type="InterPro" id="IPR052018">
    <property type="entry name" value="PHP_domain"/>
</dbReference>
<dbReference type="SMART" id="SM00481">
    <property type="entry name" value="POLIIIAc"/>
    <property type="match status" value="1"/>
</dbReference>
<proteinExistence type="predicted"/>
<comment type="caution">
    <text evidence="2">The sequence shown here is derived from an EMBL/GenBank/DDBJ whole genome shotgun (WGS) entry which is preliminary data.</text>
</comment>